<dbReference type="Proteomes" id="UP000287547">
    <property type="component" value="Unassembled WGS sequence"/>
</dbReference>
<feature type="compositionally biased region" description="Low complexity" evidence="1">
    <location>
        <begin position="50"/>
        <end position="59"/>
    </location>
</feature>
<reference evidence="2 3" key="1">
    <citation type="submission" date="2018-05" db="EMBL/GenBank/DDBJ databases">
        <title>Evolution of GPA BGCs.</title>
        <authorList>
            <person name="Waglechner N."/>
            <person name="Wright G.D."/>
        </authorList>
    </citation>
    <scope>NUCLEOTIDE SEQUENCE [LARGE SCALE GENOMIC DNA]</scope>
    <source>
        <strain evidence="2 3">A82846</strain>
    </source>
</reference>
<feature type="compositionally biased region" description="Low complexity" evidence="1">
    <location>
        <begin position="81"/>
        <end position="94"/>
    </location>
</feature>
<protein>
    <submittedName>
        <fullName evidence="2">Uncharacterized protein</fullName>
    </submittedName>
</protein>
<feature type="region of interest" description="Disordered" evidence="1">
    <location>
        <begin position="50"/>
        <end position="103"/>
    </location>
</feature>
<name>A0A428Y356_KIBAR</name>
<dbReference type="AlphaFoldDB" id="A0A428Y356"/>
<accession>A0A428Y356</accession>
<feature type="compositionally biased region" description="Polar residues" evidence="1">
    <location>
        <begin position="63"/>
        <end position="77"/>
    </location>
</feature>
<evidence type="ECO:0000313" key="3">
    <source>
        <dbReference type="Proteomes" id="UP000287547"/>
    </source>
</evidence>
<sequence length="202" mass="20934">MGAIAAVVLVMIVNEANDPPMKILVPPPGDVGPYVPITSVVEVVVTQPTDPTTATTKVPSPQQPGQHQTSTTRQPATGQIARTTAARTPATKTTGLEPPAPPDDGPVPVIVCPNVAAALPAVPAGAQTEVTRELRNLETWLAEANRRLVASVGISDPGFVHNAILGPLISQRIASLDRIAIAIGRFGPRPAGLERLAPCSVR</sequence>
<evidence type="ECO:0000256" key="1">
    <source>
        <dbReference type="SAM" id="MobiDB-lite"/>
    </source>
</evidence>
<comment type="caution">
    <text evidence="2">The sequence shown here is derived from an EMBL/GenBank/DDBJ whole genome shotgun (WGS) entry which is preliminary data.</text>
</comment>
<gene>
    <name evidence="2" type="ORF">DMH04_53310</name>
</gene>
<proteinExistence type="predicted"/>
<evidence type="ECO:0000313" key="2">
    <source>
        <dbReference type="EMBL" id="RSM62010.1"/>
    </source>
</evidence>
<dbReference type="EMBL" id="QHKI01000109">
    <property type="protein sequence ID" value="RSM62010.1"/>
    <property type="molecule type" value="Genomic_DNA"/>
</dbReference>
<organism evidence="2 3">
    <name type="scientific">Kibdelosporangium aridum</name>
    <dbReference type="NCBI Taxonomy" id="2030"/>
    <lineage>
        <taxon>Bacteria</taxon>
        <taxon>Bacillati</taxon>
        <taxon>Actinomycetota</taxon>
        <taxon>Actinomycetes</taxon>
        <taxon>Pseudonocardiales</taxon>
        <taxon>Pseudonocardiaceae</taxon>
        <taxon>Kibdelosporangium</taxon>
    </lineage>
</organism>